<feature type="region of interest" description="Disordered" evidence="1">
    <location>
        <begin position="1"/>
        <end position="25"/>
    </location>
</feature>
<evidence type="ECO:0000313" key="3">
    <source>
        <dbReference type="Proteomes" id="UP000031523"/>
    </source>
</evidence>
<dbReference type="AlphaFoldDB" id="A0A0B5ESR0"/>
<keyword evidence="3" id="KW-1185">Reference proteome</keyword>
<gene>
    <name evidence="2" type="ORF">SLNWT_0801</name>
</gene>
<dbReference type="EMBL" id="CP010519">
    <property type="protein sequence ID" value="AJE81177.1"/>
    <property type="molecule type" value="Genomic_DNA"/>
</dbReference>
<proteinExistence type="predicted"/>
<protein>
    <submittedName>
        <fullName evidence="2">Uncharacterized protein</fullName>
    </submittedName>
</protein>
<evidence type="ECO:0000313" key="2">
    <source>
        <dbReference type="EMBL" id="AJE81177.1"/>
    </source>
</evidence>
<dbReference type="KEGG" id="sals:SLNWT_0801"/>
<accession>A0A0B5ESR0</accession>
<organism evidence="2 3">
    <name type="scientific">Streptomyces albus (strain ATCC 21838 / DSM 41398 / FERM P-419 / JCM 4703 / NBRC 107858)</name>
    <dbReference type="NCBI Taxonomy" id="1081613"/>
    <lineage>
        <taxon>Bacteria</taxon>
        <taxon>Bacillati</taxon>
        <taxon>Actinomycetota</taxon>
        <taxon>Actinomycetes</taxon>
        <taxon>Kitasatosporales</taxon>
        <taxon>Streptomycetaceae</taxon>
        <taxon>Streptomyces</taxon>
    </lineage>
</organism>
<sequence length="62" mass="6489">MVVRARDGRPPAVPGHGGGAAGPVPVRVGDGVQRCGPRGCLQTSLVARRAASWRRGEFDDRP</sequence>
<evidence type="ECO:0000256" key="1">
    <source>
        <dbReference type="SAM" id="MobiDB-lite"/>
    </source>
</evidence>
<reference evidence="2 3" key="1">
    <citation type="submission" date="2015-01" db="EMBL/GenBank/DDBJ databases">
        <title>Enhanced salinomycin production by adjusting the supply of polyketide extender units in Streptomyce albus DSM 41398.</title>
        <authorList>
            <person name="Lu C."/>
        </authorList>
    </citation>
    <scope>NUCLEOTIDE SEQUENCE [LARGE SCALE GENOMIC DNA]</scope>
    <source>
        <strain evidence="3">ATCC 21838 / DSM 41398 / FERM P-419 / JCM 4703 / NBRC 107858</strain>
    </source>
</reference>
<dbReference type="Proteomes" id="UP000031523">
    <property type="component" value="Chromosome"/>
</dbReference>
<name>A0A0B5ESR0_STRA4</name>